<reference evidence="1 2" key="1">
    <citation type="submission" date="2020-04" db="EMBL/GenBank/DDBJ databases">
        <authorList>
            <person name="De Canck E."/>
        </authorList>
    </citation>
    <scope>NUCLEOTIDE SEQUENCE [LARGE SCALE GENOMIC DNA]</scope>
    <source>
        <strain evidence="1 2">LMG 6000</strain>
    </source>
</reference>
<dbReference type="EMBL" id="CADILH010000003">
    <property type="protein sequence ID" value="CAB3931596.1"/>
    <property type="molecule type" value="Genomic_DNA"/>
</dbReference>
<dbReference type="Proteomes" id="UP000494183">
    <property type="component" value="Unassembled WGS sequence"/>
</dbReference>
<name>A0A6S7F803_9BURK</name>
<organism evidence="1 2">
    <name type="scientific">Achromobacter insolitus</name>
    <dbReference type="NCBI Taxonomy" id="217204"/>
    <lineage>
        <taxon>Bacteria</taxon>
        <taxon>Pseudomonadati</taxon>
        <taxon>Pseudomonadota</taxon>
        <taxon>Betaproteobacteria</taxon>
        <taxon>Burkholderiales</taxon>
        <taxon>Alcaligenaceae</taxon>
        <taxon>Achromobacter</taxon>
    </lineage>
</organism>
<evidence type="ECO:0000313" key="2">
    <source>
        <dbReference type="Proteomes" id="UP000494183"/>
    </source>
</evidence>
<accession>A0A6S7F803</accession>
<dbReference type="AlphaFoldDB" id="A0A6S7F803"/>
<gene>
    <name evidence="1" type="ORF">LMG6000_02233</name>
</gene>
<proteinExistence type="predicted"/>
<keyword evidence="2" id="KW-1185">Reference proteome</keyword>
<evidence type="ECO:0000313" key="1">
    <source>
        <dbReference type="EMBL" id="CAB3931596.1"/>
    </source>
</evidence>
<protein>
    <submittedName>
        <fullName evidence="1">Uncharacterized protein</fullName>
    </submittedName>
</protein>
<sequence length="70" mass="8051">MDSGKNFSYRQPNTNDMTETEKLLNNAQDIARRAFVDPSEAAVMDLFRELCNERDRMAWAIDGRESATVH</sequence>